<dbReference type="Gene3D" id="1.10.287.690">
    <property type="entry name" value="Helix hairpin bin"/>
    <property type="match status" value="1"/>
</dbReference>
<dbReference type="GO" id="GO:0000724">
    <property type="term" value="P:double-strand break repair via homologous recombination"/>
    <property type="evidence" value="ECO:0007669"/>
    <property type="project" value="TreeGrafter"/>
</dbReference>
<keyword evidence="11" id="KW-0408">Iron</keyword>
<feature type="compositionally biased region" description="Acidic residues" evidence="15">
    <location>
        <begin position="1580"/>
        <end position="1589"/>
    </location>
</feature>
<dbReference type="Gene3D" id="3.30.342.10">
    <property type="entry name" value="DNA Polymerase, chain B, domain 1"/>
    <property type="match status" value="1"/>
</dbReference>
<keyword evidence="5" id="KW-0808">Transferase</keyword>
<dbReference type="GO" id="GO:0000166">
    <property type="term" value="F:nucleotide binding"/>
    <property type="evidence" value="ECO:0007669"/>
    <property type="project" value="InterPro"/>
</dbReference>
<feature type="region of interest" description="Disordered" evidence="15">
    <location>
        <begin position="1412"/>
        <end position="1479"/>
    </location>
</feature>
<feature type="region of interest" description="Disordered" evidence="15">
    <location>
        <begin position="2555"/>
        <end position="2590"/>
    </location>
</feature>
<dbReference type="InterPro" id="IPR006134">
    <property type="entry name" value="DNA-dir_DNA_pol_B_multi_dom"/>
</dbReference>
<dbReference type="InterPro" id="IPR056435">
    <property type="entry name" value="DPOD/Z_N"/>
</dbReference>
<feature type="domain" description="DNA polymerase zeta catalytic subunit N-terminal" evidence="20">
    <location>
        <begin position="1"/>
        <end position="55"/>
    </location>
</feature>
<evidence type="ECO:0000256" key="14">
    <source>
        <dbReference type="ARBA" id="ARBA00049244"/>
    </source>
</evidence>
<organism evidence="21 22">
    <name type="scientific">Patella caerulea</name>
    <name type="common">Rayed Mediterranean limpet</name>
    <dbReference type="NCBI Taxonomy" id="87958"/>
    <lineage>
        <taxon>Eukaryota</taxon>
        <taxon>Metazoa</taxon>
        <taxon>Spiralia</taxon>
        <taxon>Lophotrochozoa</taxon>
        <taxon>Mollusca</taxon>
        <taxon>Gastropoda</taxon>
        <taxon>Patellogastropoda</taxon>
        <taxon>Patelloidea</taxon>
        <taxon>Patellidae</taxon>
        <taxon>Patella</taxon>
    </lineage>
</organism>
<feature type="compositionally biased region" description="Low complexity" evidence="15">
    <location>
        <begin position="2752"/>
        <end position="2763"/>
    </location>
</feature>
<dbReference type="Pfam" id="PF24065">
    <property type="entry name" value="REV3_N"/>
    <property type="match status" value="1"/>
</dbReference>
<feature type="compositionally biased region" description="Polar residues" evidence="15">
    <location>
        <begin position="1966"/>
        <end position="1975"/>
    </location>
</feature>
<evidence type="ECO:0000256" key="4">
    <source>
        <dbReference type="ARBA" id="ARBA00021589"/>
    </source>
</evidence>
<feature type="compositionally biased region" description="Polar residues" evidence="15">
    <location>
        <begin position="732"/>
        <end position="748"/>
    </location>
</feature>
<feature type="compositionally biased region" description="Basic residues" evidence="15">
    <location>
        <begin position="2721"/>
        <end position="2737"/>
    </location>
</feature>
<feature type="compositionally biased region" description="Low complexity" evidence="15">
    <location>
        <begin position="749"/>
        <end position="763"/>
    </location>
</feature>
<evidence type="ECO:0000256" key="9">
    <source>
        <dbReference type="ARBA" id="ARBA00022833"/>
    </source>
</evidence>
<evidence type="ECO:0000259" key="16">
    <source>
        <dbReference type="Pfam" id="PF00136"/>
    </source>
</evidence>
<feature type="compositionally biased region" description="Low complexity" evidence="15">
    <location>
        <begin position="1040"/>
        <end position="1057"/>
    </location>
</feature>
<feature type="region of interest" description="Disordered" evidence="15">
    <location>
        <begin position="1570"/>
        <end position="1669"/>
    </location>
</feature>
<feature type="compositionally biased region" description="Polar residues" evidence="15">
    <location>
        <begin position="330"/>
        <end position="342"/>
    </location>
</feature>
<evidence type="ECO:0000256" key="1">
    <source>
        <dbReference type="ARBA" id="ARBA00001966"/>
    </source>
</evidence>
<dbReference type="PROSITE" id="PS00116">
    <property type="entry name" value="DNA_POLYMERASE_B"/>
    <property type="match status" value="1"/>
</dbReference>
<feature type="region of interest" description="Disordered" evidence="15">
    <location>
        <begin position="1910"/>
        <end position="1975"/>
    </location>
</feature>
<dbReference type="GO" id="GO:0051536">
    <property type="term" value="F:iron-sulfur cluster binding"/>
    <property type="evidence" value="ECO:0007669"/>
    <property type="project" value="UniProtKB-KW"/>
</dbReference>
<evidence type="ECO:0000256" key="3">
    <source>
        <dbReference type="ARBA" id="ARBA00012417"/>
    </source>
</evidence>
<dbReference type="PANTHER" id="PTHR45812">
    <property type="entry name" value="DNA POLYMERASE ZETA CATALYTIC SUBUNIT"/>
    <property type="match status" value="1"/>
</dbReference>
<dbReference type="InterPro" id="IPR043502">
    <property type="entry name" value="DNA/RNA_pol_sf"/>
</dbReference>
<dbReference type="FunFam" id="3.30.420.10:FF:000024">
    <property type="entry name" value="DNA polymerase zeta catalytic subunit"/>
    <property type="match status" value="1"/>
</dbReference>
<evidence type="ECO:0000259" key="17">
    <source>
        <dbReference type="Pfam" id="PF03104"/>
    </source>
</evidence>
<keyword evidence="8" id="KW-0227">DNA damage</keyword>
<feature type="compositionally biased region" description="Polar residues" evidence="15">
    <location>
        <begin position="852"/>
        <end position="873"/>
    </location>
</feature>
<evidence type="ECO:0000256" key="7">
    <source>
        <dbReference type="ARBA" id="ARBA00022723"/>
    </source>
</evidence>
<evidence type="ECO:0000313" key="22">
    <source>
        <dbReference type="Proteomes" id="UP001347796"/>
    </source>
</evidence>
<dbReference type="FunFam" id="3.30.342.10:FF:000002">
    <property type="entry name" value="DNA polymerase zeta catalytic subunit isoform X1"/>
    <property type="match status" value="1"/>
</dbReference>
<gene>
    <name evidence="21" type="ORF">SNE40_020308</name>
</gene>
<feature type="compositionally biased region" description="Low complexity" evidence="15">
    <location>
        <begin position="835"/>
        <end position="844"/>
    </location>
</feature>
<feature type="compositionally biased region" description="Basic and acidic residues" evidence="15">
    <location>
        <begin position="2710"/>
        <end position="2720"/>
    </location>
</feature>
<feature type="compositionally biased region" description="Polar residues" evidence="15">
    <location>
        <begin position="193"/>
        <end position="211"/>
    </location>
</feature>
<sequence>MFSVRIVTTDHYLATPIPGLDVTRSDFRGTEVKKVPVLRIFGATPAGQKTCMHVHGVFPYLYIPYDGTKPEDRYMRQVSASLDKALNVGNGMAKTNIQHVFKVSLVSGIPMYGYHPKEELFLKIYLYNPKSIKKAADLLLGGAVMNKSFQPHESHIPYQLQLFIDFNLYGMNLINVAAVKFRKSKNQEDTCDPNETTSPDPLSGHSGLNTPTHRRWKHSNIDRVLYLPDTVDKQSTCELEVDVIASDILNRLEVNANIGTNPGLAAIWEDERQRKRDLGESSQITPQESQEHDDVVASDSENELRLRLLEIIENQQAFPESQSEGEESDISQSDDGGTQTDDILQSSQLPLHLLHRQDSGNLSSSQDTIIVEHEPEETKPVVNLKSIQKVLSFSQSFSQPSSASQTEQGDKSLMDILASLADESPDCSQEDVSQIEALEEEDSIMASKPRLPNHTSIKEDEEETMEMSQIVVVEDEHDDDVEDKKNKSKDGENFDLQGMDDSWTASQWFSDKDDDDDDDADIPQFDGASDKKSGDKPRKRLGTRGPVISQRLLQNDIPPNHYNITPNPYHQSNQQYPSQHNYPSNNEYSHYENPWQTDYNTHNPSYTNQRRSWEQPNYTPLHSPPPVPYQPAAQGPSSRYFPDYDNQQQMYQQQSHQHQTLHHQQQHHQQHSQQHPNLNNNSRQLSSSSHNNLNSAFPHGGLDYRYEAITPPPVQHDQQQQAAPLQSPLRNILTNPSLPYQPSYLNNRSISRSSTHSTSSSGSHHSETSLMKSDDSFHSNPTYQVANNLHQNISERFNNSSQMIEMGTSHQGQKSSGQNYHQNMSTHQQFSNYNQQQQQQQQQQQHHHNKSAVLSPQTFSESFNRSVNNSQEDLFSDSSSFQNSQDNSTSGVFAAMKNVKNELRRKLSAGNIPPLTSPPPTISDLNISTAYRSPLTSSILESPVQTYTRLKNRHSSQNMPCPTFVDSTGLDTVDGSQKQGTVGGSALNNLFNLVSNVSKENIRGLNPKTTPATALSSTVVTNTAVNSWENQYHQQHQYQYQQQQQQQQQQEQQHHQQGFSVNQDGYNMHQNSWNQNNIVNSPQTPFVPNSNKFTYDNPETKLNSFESRLPKVGKKERMKKLGLSQSRIKPPPEISRNAAYSFTFQVPTPVFKRLKFRSADYQNGPELKVVRMHPKDARKYSLLKIGRELVKVPKLTASDIIRFQKLLKYQDMEKQIKSVNNTSDGVEVFDASKIPVKKPCSELDIGVACKLENSTEKMVMDKQFPESLSIDKPSIEQVPIIRNVPIRTEKNKEIKRKSLLLNKKSNNKLAFKCTNKNNNNFFEGDFSHRVIDPDQGDEKVLVLKDVSLRDASEGSLTPIKSQTPVSGRSPAYCSATTEDIYSKTMDDLDIHTHHKIFGNVLLCDKEPMSEVESVLSNTHSGASSRTSSRKESSDSTESLSEVSETKTVKLGKRRHSADSHQTSKNGARSRRSSVNYSPNVYGHLRSIEEEEAQYFKRRKKERSRKGAEVEGVHYVIVGKFKGSKSMRIRLKRHYFPQKTVSATKFLANPTQFQKEVLECSIEENKHLQLPCCDSSSSDLSDNDNDDEFDGGCSSLPEKDEYAEVTPNDEELKNPDPSYESSDSSNSSDFGLMSRSENVSQNISEASSEGFEISEGSKDPKNRSIRRKKLTPNQRLGVAFLTTKARRKKGVSGGKLMSSLSILHQATLANLTETTPAYTDKTDDNKVNYDDVMFKLALFSPPDSDKEDSSPPMPSSPSEDKVIDLFPIKSQPILTAASPEPLLEVKVCPEEIKEKCLKPLEIDVKYMKPDVKPHLSAEGIYETPLSSVETHKAEPAFSPSLASVGSSENDYNAGMPELKDETVAMENDDLENDDFWMEERFSKTQKPPKTAVVKLATLSFSDISSFNAARKNSKEISSSPPDLGPPNIPAYPTHIVSEYLREKSPPPPNLTPNRSPRASDPDALKNASGNPGWTPDNSVMKLLAYRPKPFSPPEIKNTLKISEEISKDNLDSTQLKLRDGIKPLPCETQCYRMMINKSAPADLSINMETETTSEIIASASTSSHNSKLKDNCGLYPQVITNQGKLHNIDKSSDHTNTSGNALDNSKIVSYLKSPSDFVAANIPVMKDVEAMPAVPSLSQRNLWTDITCSSVDSSNEHKMKQKYKKKHEMFNSNGLCSSSVKDISKTEHENNTSNSNPSPASINDKIETKNLDSVIIKPLNMPPLRSTVVESAQSHGLNLTNHKEAFCSNPDDMPDRSREVGGRVIKIESNLVKDLQEFKTSSSSENLKNWRSILAANGEEKLFSSQERESLWERLEKDPQFKFMLSEDRKQVIVPCRYPPSRSEVSHWLSKKVDKLSGNEKKPEAFNKVMQNESADLEYSDRKHFVPLEIETDICDREENSVCNDDFRTDNSMCNDKSGVDNSISSLGCDSMFECSTVIDKDEIVIENVLNTCEVVLSEDGTEIINTSEEQDGSPKSVKITRLKRTVSEGEIMFNCEEEVEILSPTQQDKKSCTRWDQKELSLSKRKNIEFGESDFLHSTPVRRVTKDLFEPSCTPIHIDSNRDPQIKGDGNPPGMFVTPKRPAPPRRISTNTENTLRRSILTSQMKNQLLTPDQSKGDTSQIDGPTPKNSFGFKITQHDLQNAKALHRHQYLTVMSIELHVETRGDHLPDPAYDPIQVIFYSVFNDVPEDEGLRFTTGAIIVDKNSVPEDIQKKRTETPKKGKGRSRSVSPKPKRSRSPQPSTSTADPDTLPKSSSRSRSVSPKPSPKFKADVSPKPSTSKSPKPSTSKSPQPSTSRSPQPSTSRSPQPSTSKANSSQVKQPKTLLEKSGVDNLIVTYVTDEQELLEEFIQLTHKWDPDILVGYEIQMLSLGYILQRAAQLSLNICPKLSRLPDCKEGNRFSAEKDKWGADYNSEIHIAGRIVLNLWRILRHEVTLNIYDFENVAHHVLHRRIPLYSFRSLTSWFNHRTHLYRWRVIDHYTVRVKAILQIIDQLDLIGQTSEFARVFGIEFYDVLSRGSQYRVESMMLRLAKPMNFIPVSPGVHQRARMRAPECIPLTLEPDSKFYTNPVVVLDFQSLYPSIMIAYNYCFSTCLGRLERLAKAQEGQFEFGCTSLKLSPSVIRKLKDDVTISPNGVVFANESVRKGIISKMVEEILNTRIMVKKAMKNYKDDKTLYRMLNARQLGLKLIANVTYGYTGANFSGRMPCIEVGDSIVRKARESLERAIKLVEDTPRWGSRVVYGDTDSLFIEMKGKSKDEAFVIGQEIADAVTNMYPKPMKLKFEKVYLPCVLQTKKRYVGFMYETPDQKEPVFDAKGIETVRRDNCGAVSKVLERCIKLLFTTRDISQVKQYVVRQCQKLLEGKVSLQDCVFAKEYRGMSGYKPGACVPALQIARKRIRSDPRSEPRTGERVPYIIVYGSPGLPLIQLVREPRDMLTDPTLRLNGTYYITKQILPPLNRLFSLIGVDVFSWYQDMPKIIRIVPQSVSGVDAKKGTISQYFATSNCRVCDEQTKQAICRKCMKDPQMVTVVLSDRIRQWERIHHRLSQVCYTCMGCQDIDQPCITLDCPILFRRLIASQDVLRADKLRQDMDKMFDF</sequence>
<evidence type="ECO:0000259" key="20">
    <source>
        <dbReference type="Pfam" id="PF24065"/>
    </source>
</evidence>
<dbReference type="GO" id="GO:0042276">
    <property type="term" value="P:error-prone translesion synthesis"/>
    <property type="evidence" value="ECO:0007669"/>
    <property type="project" value="TreeGrafter"/>
</dbReference>
<feature type="compositionally biased region" description="Basic residues" evidence="15">
    <location>
        <begin position="659"/>
        <end position="670"/>
    </location>
</feature>
<dbReference type="GO" id="GO:0016035">
    <property type="term" value="C:zeta DNA polymerase complex"/>
    <property type="evidence" value="ECO:0007669"/>
    <property type="project" value="InterPro"/>
</dbReference>
<keyword evidence="22" id="KW-1185">Reference proteome</keyword>
<dbReference type="Gene3D" id="3.30.420.10">
    <property type="entry name" value="Ribonuclease H-like superfamily/Ribonuclease H"/>
    <property type="match status" value="1"/>
</dbReference>
<evidence type="ECO:0000313" key="21">
    <source>
        <dbReference type="EMBL" id="KAK6169216.1"/>
    </source>
</evidence>
<dbReference type="EC" id="2.7.7.7" evidence="3"/>
<feature type="compositionally biased region" description="Polar residues" evidence="15">
    <location>
        <begin position="1459"/>
        <end position="1478"/>
    </location>
</feature>
<evidence type="ECO:0000256" key="10">
    <source>
        <dbReference type="ARBA" id="ARBA00022932"/>
    </source>
</evidence>
<dbReference type="InterPro" id="IPR025687">
    <property type="entry name" value="Znf-C4pol"/>
</dbReference>
<dbReference type="Pfam" id="PF24055">
    <property type="entry name" value="POL3_N"/>
    <property type="match status" value="1"/>
</dbReference>
<dbReference type="FunFam" id="1.10.287.690:FF:000002">
    <property type="entry name" value="DNA polymerase zeta"/>
    <property type="match status" value="1"/>
</dbReference>
<evidence type="ECO:0000256" key="11">
    <source>
        <dbReference type="ARBA" id="ARBA00023004"/>
    </source>
</evidence>
<dbReference type="GO" id="GO:0003887">
    <property type="term" value="F:DNA-directed DNA polymerase activity"/>
    <property type="evidence" value="ECO:0007669"/>
    <property type="project" value="UniProtKB-KW"/>
</dbReference>
<feature type="region of interest" description="Disordered" evidence="15">
    <location>
        <begin position="185"/>
        <end position="214"/>
    </location>
</feature>
<evidence type="ECO:0000256" key="15">
    <source>
        <dbReference type="SAM" id="MobiDB-lite"/>
    </source>
</evidence>
<dbReference type="InterPro" id="IPR042087">
    <property type="entry name" value="DNA_pol_B_thumb"/>
</dbReference>
<feature type="region of interest" description="Disordered" evidence="15">
    <location>
        <begin position="276"/>
        <end position="300"/>
    </location>
</feature>
<dbReference type="SMART" id="SM00486">
    <property type="entry name" value="POLBc"/>
    <property type="match status" value="1"/>
</dbReference>
<proteinExistence type="inferred from homology"/>
<feature type="compositionally biased region" description="Polar residues" evidence="15">
    <location>
        <begin position="1634"/>
        <end position="1646"/>
    </location>
</feature>
<dbReference type="Proteomes" id="UP001347796">
    <property type="component" value="Unassembled WGS sequence"/>
</dbReference>
<dbReference type="InterPro" id="IPR036397">
    <property type="entry name" value="RNaseH_sf"/>
</dbReference>
<dbReference type="Pfam" id="PF00136">
    <property type="entry name" value="DNA_pol_B"/>
    <property type="match status" value="1"/>
</dbReference>
<evidence type="ECO:0000256" key="8">
    <source>
        <dbReference type="ARBA" id="ARBA00022763"/>
    </source>
</evidence>
<dbReference type="InterPro" id="IPR006172">
    <property type="entry name" value="DNA-dir_DNA_pol_B"/>
</dbReference>
<feature type="region of interest" description="Disordered" evidence="15">
    <location>
        <begin position="2710"/>
        <end position="2825"/>
    </location>
</feature>
<dbReference type="SUPFAM" id="SSF53098">
    <property type="entry name" value="Ribonuclease H-like"/>
    <property type="match status" value="1"/>
</dbReference>
<evidence type="ECO:0000256" key="6">
    <source>
        <dbReference type="ARBA" id="ARBA00022695"/>
    </source>
</evidence>
<feature type="compositionally biased region" description="Low complexity" evidence="15">
    <location>
        <begin position="876"/>
        <end position="888"/>
    </location>
</feature>
<feature type="compositionally biased region" description="Low complexity" evidence="15">
    <location>
        <begin position="2774"/>
        <end position="2813"/>
    </location>
</feature>
<name>A0AAN8G7A0_PATCE</name>
<feature type="compositionally biased region" description="Low complexity" evidence="15">
    <location>
        <begin position="647"/>
        <end position="658"/>
    </location>
</feature>
<feature type="compositionally biased region" description="Low complexity" evidence="15">
    <location>
        <begin position="1416"/>
        <end position="1426"/>
    </location>
</feature>
<dbReference type="Pfam" id="PF03104">
    <property type="entry name" value="DNA_pol_B_exo1"/>
    <property type="match status" value="1"/>
</dbReference>
<evidence type="ECO:0000256" key="2">
    <source>
        <dbReference type="ARBA" id="ARBA00005755"/>
    </source>
</evidence>
<evidence type="ECO:0000259" key="18">
    <source>
        <dbReference type="Pfam" id="PF14260"/>
    </source>
</evidence>
<keyword evidence="13" id="KW-0234">DNA repair</keyword>
<feature type="compositionally biased region" description="Polar residues" evidence="15">
    <location>
        <begin position="562"/>
        <end position="620"/>
    </location>
</feature>
<dbReference type="EMBL" id="JAZGQO010000015">
    <property type="protein sequence ID" value="KAK6169216.1"/>
    <property type="molecule type" value="Genomic_DNA"/>
</dbReference>
<comment type="caution">
    <text evidence="21">The sequence shown here is derived from an EMBL/GenBank/DDBJ whole genome shotgun (WGS) entry which is preliminary data.</text>
</comment>
<protein>
    <recommendedName>
        <fullName evidence="4">DNA polymerase zeta catalytic subunit</fullName>
        <ecNumber evidence="3">2.7.7.7</ecNumber>
    </recommendedName>
</protein>
<feature type="region of interest" description="Disordered" evidence="15">
    <location>
        <begin position="1040"/>
        <end position="1066"/>
    </location>
</feature>
<dbReference type="PRINTS" id="PR00106">
    <property type="entry name" value="DNAPOLB"/>
</dbReference>
<comment type="catalytic activity">
    <reaction evidence="14">
        <text>DNA(n) + a 2'-deoxyribonucleoside 5'-triphosphate = DNA(n+1) + diphosphate</text>
        <dbReference type="Rhea" id="RHEA:22508"/>
        <dbReference type="Rhea" id="RHEA-COMP:17339"/>
        <dbReference type="Rhea" id="RHEA-COMP:17340"/>
        <dbReference type="ChEBI" id="CHEBI:33019"/>
        <dbReference type="ChEBI" id="CHEBI:61560"/>
        <dbReference type="ChEBI" id="CHEBI:173112"/>
        <dbReference type="EC" id="2.7.7.7"/>
    </reaction>
</comment>
<feature type="region of interest" description="Disordered" evidence="15">
    <location>
        <begin position="2183"/>
        <end position="2203"/>
    </location>
</feature>
<feature type="region of interest" description="Disordered" evidence="15">
    <location>
        <begin position="439"/>
        <end position="708"/>
    </location>
</feature>
<dbReference type="InterPro" id="IPR030559">
    <property type="entry name" value="PolZ_Rev3"/>
</dbReference>
<keyword evidence="12" id="KW-0411">Iron-sulfur</keyword>
<feature type="region of interest" description="Disordered" evidence="15">
    <location>
        <begin position="317"/>
        <end position="342"/>
    </location>
</feature>
<keyword evidence="6" id="KW-0548">Nucleotidyltransferase</keyword>
<feature type="domain" description="DNA-directed DNA polymerase family B exonuclease" evidence="17">
    <location>
        <begin position="2816"/>
        <end position="2944"/>
    </location>
</feature>
<dbReference type="FunFam" id="1.10.132.60:FF:000005">
    <property type="entry name" value="Putative DNA polymerase zeta catalytic subunit"/>
    <property type="match status" value="1"/>
</dbReference>
<feature type="compositionally biased region" description="Basic and acidic residues" evidence="15">
    <location>
        <begin position="764"/>
        <end position="777"/>
    </location>
</feature>
<feature type="compositionally biased region" description="Low complexity" evidence="15">
    <location>
        <begin position="1615"/>
        <end position="1633"/>
    </location>
</feature>
<keyword evidence="9" id="KW-0862">Zinc</keyword>
<evidence type="ECO:0000259" key="19">
    <source>
        <dbReference type="Pfam" id="PF24055"/>
    </source>
</evidence>
<feature type="domain" description="DNA-directed DNA polymerase family B multifunctional" evidence="16">
    <location>
        <begin position="3011"/>
        <end position="3462"/>
    </location>
</feature>
<dbReference type="Pfam" id="PF14260">
    <property type="entry name" value="zf-C4pol"/>
    <property type="match status" value="1"/>
</dbReference>
<reference evidence="21 22" key="1">
    <citation type="submission" date="2024-01" db="EMBL/GenBank/DDBJ databases">
        <title>The genome of the rayed Mediterranean limpet Patella caerulea (Linnaeus, 1758).</title>
        <authorList>
            <person name="Anh-Thu Weber A."/>
            <person name="Halstead-Nussloch G."/>
        </authorList>
    </citation>
    <scope>NUCLEOTIDE SEQUENCE [LARGE SCALE GENOMIC DNA]</scope>
    <source>
        <strain evidence="21">AATW-2023a</strain>
        <tissue evidence="21">Whole specimen</tissue>
    </source>
</reference>
<feature type="compositionally biased region" description="Low complexity" evidence="15">
    <location>
        <begin position="671"/>
        <end position="695"/>
    </location>
</feature>
<feature type="compositionally biased region" description="Basic and acidic residues" evidence="15">
    <location>
        <begin position="482"/>
        <end position="492"/>
    </location>
</feature>
<dbReference type="GO" id="GO:0005634">
    <property type="term" value="C:nucleus"/>
    <property type="evidence" value="ECO:0007669"/>
    <property type="project" value="TreeGrafter"/>
</dbReference>
<dbReference type="Gene3D" id="3.90.1600.10">
    <property type="entry name" value="Palm domain of DNA polymerase"/>
    <property type="match status" value="1"/>
</dbReference>
<comment type="similarity">
    <text evidence="2">Belongs to the DNA polymerase type-B family.</text>
</comment>
<dbReference type="CDD" id="cd05778">
    <property type="entry name" value="DNA_polB_zeta_exo"/>
    <property type="match status" value="1"/>
</dbReference>
<feature type="compositionally biased region" description="Acidic residues" evidence="15">
    <location>
        <begin position="512"/>
        <end position="521"/>
    </location>
</feature>
<dbReference type="InterPro" id="IPR056447">
    <property type="entry name" value="REV3_N"/>
</dbReference>
<evidence type="ECO:0000256" key="13">
    <source>
        <dbReference type="ARBA" id="ARBA00023204"/>
    </source>
</evidence>
<accession>A0AAN8G7A0</accession>
<feature type="domain" description="C4-type zinc-finger of DNA polymerase delta" evidence="18">
    <location>
        <begin position="3504"/>
        <end position="3572"/>
    </location>
</feature>
<comment type="cofactor">
    <cofactor evidence="1">
        <name>[4Fe-4S] cluster</name>
        <dbReference type="ChEBI" id="CHEBI:49883"/>
    </cofactor>
</comment>
<dbReference type="GO" id="GO:0003677">
    <property type="term" value="F:DNA binding"/>
    <property type="evidence" value="ECO:0007669"/>
    <property type="project" value="InterPro"/>
</dbReference>
<dbReference type="CDD" id="cd05534">
    <property type="entry name" value="POLBc_zeta"/>
    <property type="match status" value="1"/>
</dbReference>
<dbReference type="Gene3D" id="1.10.132.60">
    <property type="entry name" value="DNA polymerase family B, C-terminal domain"/>
    <property type="match status" value="1"/>
</dbReference>
<feature type="domain" description="DNA polymerase delta/zeta catalytic subunit N-terminal" evidence="19">
    <location>
        <begin position="56"/>
        <end position="133"/>
    </location>
</feature>
<evidence type="ECO:0000256" key="12">
    <source>
        <dbReference type="ARBA" id="ARBA00023014"/>
    </source>
</evidence>
<feature type="region of interest" description="Disordered" evidence="15">
    <location>
        <begin position="828"/>
        <end position="888"/>
    </location>
</feature>
<dbReference type="InterPro" id="IPR006133">
    <property type="entry name" value="DNA-dir_DNA_pol_B_exonuc"/>
</dbReference>
<keyword evidence="10" id="KW-0239">DNA-directed DNA polymerase</keyword>
<feature type="region of interest" description="Disordered" evidence="15">
    <location>
        <begin position="731"/>
        <end position="782"/>
    </location>
</feature>
<feature type="compositionally biased region" description="Low complexity" evidence="15">
    <location>
        <begin position="2190"/>
        <end position="2202"/>
    </location>
</feature>
<dbReference type="GO" id="GO:0046872">
    <property type="term" value="F:metal ion binding"/>
    <property type="evidence" value="ECO:0007669"/>
    <property type="project" value="UniProtKB-KW"/>
</dbReference>
<evidence type="ECO:0000256" key="5">
    <source>
        <dbReference type="ARBA" id="ARBA00022679"/>
    </source>
</evidence>
<dbReference type="InterPro" id="IPR023211">
    <property type="entry name" value="DNA_pol_palm_dom_sf"/>
</dbReference>
<dbReference type="InterPro" id="IPR017964">
    <property type="entry name" value="DNA-dir_DNA_pol_B_CS"/>
</dbReference>
<dbReference type="InterPro" id="IPR012337">
    <property type="entry name" value="RNaseH-like_sf"/>
</dbReference>
<dbReference type="PANTHER" id="PTHR45812:SF1">
    <property type="entry name" value="DNA POLYMERASE ZETA CATALYTIC SUBUNIT"/>
    <property type="match status" value="1"/>
</dbReference>
<dbReference type="SUPFAM" id="SSF56672">
    <property type="entry name" value="DNA/RNA polymerases"/>
    <property type="match status" value="1"/>
</dbReference>
<keyword evidence="7" id="KW-0479">Metal-binding</keyword>
<feature type="region of interest" description="Disordered" evidence="15">
    <location>
        <begin position="1739"/>
        <end position="1760"/>
    </location>
</feature>